<sequence>MDWVEELTTRQADIILANSKFTSRVFQTYFRSIPRVPRIVYPGINVSAYEAAVDLSDPDIVQVLSDCPTLLSLNRFEKKKNVANVALVLAAFAQMKTGSTRLVVGGGYDHRLEDNIQTLAALVSTAELHSLTFNIITPTPSNTPIPPFMCQQTEPDVRFVLNFTTGQRLALLTSSSTLCLLYTPANEHFGIIPVEGMLCGLPVLACDSGGPTESVLDSPESERTGWLCRPDAAVWADALSKIVALSKEEKEALSERAKSRVKTLFGMETMARGIEDALQEASALGPVEGLSGFIFIFATLLALGMAILVLI</sequence>
<reference evidence="1 2" key="1">
    <citation type="journal article" date="2021" name="Appl. Environ. Microbiol.">
        <title>Genetic linkage and physical mapping for an oyster mushroom Pleurotus cornucopiae and QTL analysis for the trait cap color.</title>
        <authorList>
            <person name="Zhang Y."/>
            <person name="Gao W."/>
            <person name="Sonnenberg A."/>
            <person name="Chen Q."/>
            <person name="Zhang J."/>
            <person name="Huang C."/>
        </authorList>
    </citation>
    <scope>NUCLEOTIDE SEQUENCE [LARGE SCALE GENOMIC DNA]</scope>
    <source>
        <strain evidence="1">CCMSSC00406</strain>
    </source>
</reference>
<accession>A0ACB7IJY0</accession>
<proteinExistence type="predicted"/>
<protein>
    <submittedName>
        <fullName evidence="1">Uncharacterized protein</fullName>
    </submittedName>
</protein>
<gene>
    <name evidence="1" type="ORF">CCMSSC00406_0005926</name>
</gene>
<dbReference type="EMBL" id="WQMT02000010">
    <property type="protein sequence ID" value="KAG9218245.1"/>
    <property type="molecule type" value="Genomic_DNA"/>
</dbReference>
<comment type="caution">
    <text evidence="1">The sequence shown here is derived from an EMBL/GenBank/DDBJ whole genome shotgun (WGS) entry which is preliminary data.</text>
</comment>
<dbReference type="Proteomes" id="UP000824881">
    <property type="component" value="Unassembled WGS sequence"/>
</dbReference>
<evidence type="ECO:0000313" key="1">
    <source>
        <dbReference type="EMBL" id="KAG9218245.1"/>
    </source>
</evidence>
<organism evidence="1 2">
    <name type="scientific">Pleurotus cornucopiae</name>
    <name type="common">Cornucopia mushroom</name>
    <dbReference type="NCBI Taxonomy" id="5321"/>
    <lineage>
        <taxon>Eukaryota</taxon>
        <taxon>Fungi</taxon>
        <taxon>Dikarya</taxon>
        <taxon>Basidiomycota</taxon>
        <taxon>Agaricomycotina</taxon>
        <taxon>Agaricomycetes</taxon>
        <taxon>Agaricomycetidae</taxon>
        <taxon>Agaricales</taxon>
        <taxon>Pleurotineae</taxon>
        <taxon>Pleurotaceae</taxon>
        <taxon>Pleurotus</taxon>
    </lineage>
</organism>
<evidence type="ECO:0000313" key="2">
    <source>
        <dbReference type="Proteomes" id="UP000824881"/>
    </source>
</evidence>
<keyword evidence="2" id="KW-1185">Reference proteome</keyword>
<name>A0ACB7IJY0_PLECO</name>